<feature type="transmembrane region" description="Helical" evidence="1">
    <location>
        <begin position="43"/>
        <end position="66"/>
    </location>
</feature>
<protein>
    <recommendedName>
        <fullName evidence="4">Protease</fullName>
    </recommendedName>
</protein>
<dbReference type="Proteomes" id="UP000182985">
    <property type="component" value="Unassembled WGS sequence"/>
</dbReference>
<evidence type="ECO:0000256" key="1">
    <source>
        <dbReference type="SAM" id="Phobius"/>
    </source>
</evidence>
<dbReference type="AlphaFoldDB" id="A0A1J6I184"/>
<reference evidence="2 3" key="1">
    <citation type="submission" date="2016-10" db="EMBL/GenBank/DDBJ databases">
        <title>The Draft Genome Sequence of the Potato Rhizosphere Bacteria Ochrobactrum sp. IPA7.2.</title>
        <authorList>
            <person name="Gogoleva N.E."/>
            <person name="Khlopko Y.A."/>
            <person name="Burygin G.L."/>
            <person name="Plotnikov A.O."/>
        </authorList>
    </citation>
    <scope>NUCLEOTIDE SEQUENCE [LARGE SCALE GENOMIC DNA]</scope>
    <source>
        <strain evidence="2 3">IPA7.2</strain>
    </source>
</reference>
<evidence type="ECO:0000313" key="2">
    <source>
        <dbReference type="EMBL" id="OIS94287.1"/>
    </source>
</evidence>
<gene>
    <name evidence="2" type="ORF">BLA27_07195</name>
</gene>
<organism evidence="2 3">
    <name type="scientific">Brucella cytisi</name>
    <dbReference type="NCBI Taxonomy" id="407152"/>
    <lineage>
        <taxon>Bacteria</taxon>
        <taxon>Pseudomonadati</taxon>
        <taxon>Pseudomonadota</taxon>
        <taxon>Alphaproteobacteria</taxon>
        <taxon>Hyphomicrobiales</taxon>
        <taxon>Brucellaceae</taxon>
        <taxon>Brucella/Ochrobactrum group</taxon>
        <taxon>Brucella</taxon>
    </lineage>
</organism>
<feature type="transmembrane region" description="Helical" evidence="1">
    <location>
        <begin position="131"/>
        <end position="150"/>
    </location>
</feature>
<keyword evidence="3" id="KW-1185">Reference proteome</keyword>
<name>A0A1J6I184_9HYPH</name>
<proteinExistence type="predicted"/>
<evidence type="ECO:0000313" key="3">
    <source>
        <dbReference type="Proteomes" id="UP000182985"/>
    </source>
</evidence>
<keyword evidence="1" id="KW-0472">Membrane</keyword>
<feature type="transmembrane region" description="Helical" evidence="1">
    <location>
        <begin position="156"/>
        <end position="174"/>
    </location>
</feature>
<feature type="transmembrane region" description="Helical" evidence="1">
    <location>
        <begin position="20"/>
        <end position="37"/>
    </location>
</feature>
<sequence length="449" mass="49991">MIRLLFLLLGARALKPMWRILVVAGVIWMLTGAAILFDLGDGALSVVIDTLAVFLIVEGAVEILAAASLGLRRHWIDALRGVAFLFAAFLVFNVPWDNNIGAAIVFGAAFLVDGLFRIGSAYVVHSPRWRVGIVAGAIEVCLAAMILFAWPVPHMLTVPFCFALLLLTSGYALVRMALPLRELPDGASVTSLPLYAARNWQGGKIHPIIADNADLVRGDEMLNVYVWTALGSVKDPEHRLLIDRYVAAVDKNGVISTGHSALEMPPDLYISHYPANDIDHSPDDFRALLSAGQDNDVAGRFNESLAIEAAAWCMPDQKIVFRRFNPQALRTFWEAYSRDKTYNLTARNCSTTVIQALDAAIEGAGSTGRSWHDLFRIISDPHFWLMRIVRGRAEAMTWTPGLVLDYTRLLNQVVEHSERRWRKRISEAFRSRTELVHRQEHAEGERITV</sequence>
<dbReference type="OrthoDB" id="6773069at2"/>
<feature type="transmembrane region" description="Helical" evidence="1">
    <location>
        <begin position="78"/>
        <end position="96"/>
    </location>
</feature>
<dbReference type="InterPro" id="IPR052712">
    <property type="entry name" value="Acid_resist_chaperone_HdeD"/>
</dbReference>
<dbReference type="RefSeq" id="WP_071631104.1">
    <property type="nucleotide sequence ID" value="NZ_MOEC01000005.1"/>
</dbReference>
<dbReference type="GO" id="GO:0005886">
    <property type="term" value="C:plasma membrane"/>
    <property type="evidence" value="ECO:0007669"/>
    <property type="project" value="TreeGrafter"/>
</dbReference>
<dbReference type="EMBL" id="MOEC01000005">
    <property type="protein sequence ID" value="OIS94287.1"/>
    <property type="molecule type" value="Genomic_DNA"/>
</dbReference>
<dbReference type="PANTHER" id="PTHR34989">
    <property type="entry name" value="PROTEIN HDED"/>
    <property type="match status" value="1"/>
</dbReference>
<keyword evidence="1" id="KW-1133">Transmembrane helix</keyword>
<keyword evidence="1" id="KW-0812">Transmembrane</keyword>
<comment type="caution">
    <text evidence="2">The sequence shown here is derived from an EMBL/GenBank/DDBJ whole genome shotgun (WGS) entry which is preliminary data.</text>
</comment>
<dbReference type="PANTHER" id="PTHR34989:SF1">
    <property type="entry name" value="PROTEIN HDED"/>
    <property type="match status" value="1"/>
</dbReference>
<accession>A0A1J6I184</accession>
<feature type="transmembrane region" description="Helical" evidence="1">
    <location>
        <begin position="102"/>
        <end position="124"/>
    </location>
</feature>
<evidence type="ECO:0008006" key="4">
    <source>
        <dbReference type="Google" id="ProtNLM"/>
    </source>
</evidence>